<keyword evidence="6" id="KW-1185">Reference proteome</keyword>
<keyword evidence="2" id="KW-0175">Coiled coil</keyword>
<evidence type="ECO:0000313" key="5">
    <source>
        <dbReference type="EMBL" id="STZ74917.1"/>
    </source>
</evidence>
<dbReference type="AlphaFoldDB" id="A0A378UC71"/>
<dbReference type="RefSeq" id="WP_115248469.1">
    <property type="nucleotide sequence ID" value="NZ_UGQC01000005.1"/>
</dbReference>
<comment type="similarity">
    <text evidence="1">Belongs to the initiator RepB protein family.</text>
</comment>
<dbReference type="Gene3D" id="1.10.10.10">
    <property type="entry name" value="Winged helix-like DNA-binding domain superfamily/Winged helix DNA-binding domain"/>
    <property type="match status" value="2"/>
</dbReference>
<sequence length="556" mass="64184">MYRKFSELSQSEQLHFNSLVTFMKETWNERIEVKLDIVKRFNLDIGDPIVMDFLTGVYVPPAPTPMPVGDDLPPPPKPQPRHENPDRIDPPIPIADIFKEPTPPVLDNQAPDVAPVEPTLTAEIENPKKREMTYANSEDLIVVQNRLLHAISHLTLNERRLILFLSPIIRKQLSSNPNNKTFIIRVEDFMEEYGLKGGSCYSELEKTTISIQKKIIEFWNYDNNGKVKSTVRIGWVTKGEYFKNNGSIALQFHDDVIEMLTVFDKSTGNFWSQYQKEWVVNLGTYGIVMLELVLSSFELNLIENKESTKGYYTVEHLREKFDCIDDYPRFSNFKRYVIDKAIEEIHKNTPIQVSYKVNKIGRTVKGLSFSYIDTSIESLQDDCKHDKSNNKTKEKNPFVNFKMSQKQLSLFATKIKKASGQDVEEIIAELSNVHLQAKHVDFLKVLDFVPSAWYSTEEAKEHPTAEQIAKAKADEKARAKAEKEQKQQQLKQDFEKLSSYAEMFVMANLNKVKNTGIEQMYLQQGNYAGIVRAWEHNLLDEKVRKHFAMVDEILAM</sequence>
<dbReference type="InterPro" id="IPR036388">
    <property type="entry name" value="WH-like_DNA-bd_sf"/>
</dbReference>
<feature type="domain" description="Initiator Rep protein WH1" evidence="4">
    <location>
        <begin position="141"/>
        <end position="282"/>
    </location>
</feature>
<evidence type="ECO:0000256" key="1">
    <source>
        <dbReference type="ARBA" id="ARBA00038283"/>
    </source>
</evidence>
<dbReference type="SUPFAM" id="SSF46785">
    <property type="entry name" value="Winged helix' DNA-binding domain"/>
    <property type="match status" value="2"/>
</dbReference>
<dbReference type="GO" id="GO:0003887">
    <property type="term" value="F:DNA-directed DNA polymerase activity"/>
    <property type="evidence" value="ECO:0007669"/>
    <property type="project" value="InterPro"/>
</dbReference>
<accession>A0A378UC71</accession>
<dbReference type="Pfam" id="PF21205">
    <property type="entry name" value="Rep3_C"/>
    <property type="match status" value="1"/>
</dbReference>
<dbReference type="GO" id="GO:0006270">
    <property type="term" value="P:DNA replication initiation"/>
    <property type="evidence" value="ECO:0007669"/>
    <property type="project" value="InterPro"/>
</dbReference>
<dbReference type="GeneID" id="302271555"/>
<feature type="compositionally biased region" description="Basic and acidic residues" evidence="3">
    <location>
        <begin position="80"/>
        <end position="89"/>
    </location>
</feature>
<protein>
    <submittedName>
        <fullName evidence="5">Replication protein</fullName>
    </submittedName>
</protein>
<evidence type="ECO:0000313" key="6">
    <source>
        <dbReference type="Proteomes" id="UP000254107"/>
    </source>
</evidence>
<evidence type="ECO:0000259" key="4">
    <source>
        <dbReference type="Pfam" id="PF01051"/>
    </source>
</evidence>
<feature type="coiled-coil region" evidence="2">
    <location>
        <begin position="469"/>
        <end position="496"/>
    </location>
</feature>
<reference evidence="5 6" key="1">
    <citation type="submission" date="2018-06" db="EMBL/GenBank/DDBJ databases">
        <authorList>
            <consortium name="Pathogen Informatics"/>
            <person name="Doyle S."/>
        </authorList>
    </citation>
    <scope>NUCLEOTIDE SEQUENCE [LARGE SCALE GENOMIC DNA]</scope>
    <source>
        <strain evidence="5 6">NCTC7911</strain>
    </source>
</reference>
<dbReference type="InterPro" id="IPR000525">
    <property type="entry name" value="Initiator_Rep_WH1"/>
</dbReference>
<gene>
    <name evidence="5" type="ORF">NCTC7911_03098</name>
</gene>
<dbReference type="Pfam" id="PF01051">
    <property type="entry name" value="Rep3_N"/>
    <property type="match status" value="1"/>
</dbReference>
<dbReference type="EMBL" id="UGQC01000005">
    <property type="protein sequence ID" value="STZ74917.1"/>
    <property type="molecule type" value="Genomic_DNA"/>
</dbReference>
<proteinExistence type="inferred from homology"/>
<dbReference type="Proteomes" id="UP000254107">
    <property type="component" value="Unassembled WGS sequence"/>
</dbReference>
<feature type="compositionally biased region" description="Pro residues" evidence="3">
    <location>
        <begin position="64"/>
        <end position="78"/>
    </location>
</feature>
<evidence type="ECO:0000256" key="2">
    <source>
        <dbReference type="SAM" id="Coils"/>
    </source>
</evidence>
<name>A0A378UC71_MORLA</name>
<feature type="region of interest" description="Disordered" evidence="3">
    <location>
        <begin position="64"/>
        <end position="94"/>
    </location>
</feature>
<evidence type="ECO:0000256" key="3">
    <source>
        <dbReference type="SAM" id="MobiDB-lite"/>
    </source>
</evidence>
<organism evidence="5 6">
    <name type="scientific">Moraxella lacunata</name>
    <dbReference type="NCBI Taxonomy" id="477"/>
    <lineage>
        <taxon>Bacteria</taxon>
        <taxon>Pseudomonadati</taxon>
        <taxon>Pseudomonadota</taxon>
        <taxon>Gammaproteobacteria</taxon>
        <taxon>Moraxellales</taxon>
        <taxon>Moraxellaceae</taxon>
        <taxon>Moraxella</taxon>
    </lineage>
</organism>
<dbReference type="InterPro" id="IPR036390">
    <property type="entry name" value="WH_DNA-bd_sf"/>
</dbReference>